<name>A0A0C3QIS3_9AGAM</name>
<proteinExistence type="predicted"/>
<accession>A0A0C3QIS3</accession>
<reference evidence="2" key="2">
    <citation type="submission" date="2015-01" db="EMBL/GenBank/DDBJ databases">
        <title>Evolutionary Origins and Diversification of the Mycorrhizal Mutualists.</title>
        <authorList>
            <consortium name="DOE Joint Genome Institute"/>
            <consortium name="Mycorrhizal Genomics Consortium"/>
            <person name="Kohler A."/>
            <person name="Kuo A."/>
            <person name="Nagy L.G."/>
            <person name="Floudas D."/>
            <person name="Copeland A."/>
            <person name="Barry K.W."/>
            <person name="Cichocki N."/>
            <person name="Veneault-Fourrey C."/>
            <person name="LaButti K."/>
            <person name="Lindquist E.A."/>
            <person name="Lipzen A."/>
            <person name="Lundell T."/>
            <person name="Morin E."/>
            <person name="Murat C."/>
            <person name="Riley R."/>
            <person name="Ohm R."/>
            <person name="Sun H."/>
            <person name="Tunlid A."/>
            <person name="Henrissat B."/>
            <person name="Grigoriev I.V."/>
            <person name="Hibbett D.S."/>
            <person name="Martin F."/>
        </authorList>
    </citation>
    <scope>NUCLEOTIDE SEQUENCE [LARGE SCALE GENOMIC DNA]</scope>
    <source>
        <strain evidence="2">MUT 4182</strain>
    </source>
</reference>
<dbReference type="HOGENOM" id="CLU_702478_0_0_1"/>
<dbReference type="EMBL" id="KN823033">
    <property type="protein sequence ID" value="KIO25919.1"/>
    <property type="molecule type" value="Genomic_DNA"/>
</dbReference>
<protein>
    <recommendedName>
        <fullName evidence="3">F-box domain-containing protein</fullName>
    </recommendedName>
</protein>
<gene>
    <name evidence="1" type="ORF">M407DRAFT_8144</name>
</gene>
<sequence>MDVDPALRPADVIPFTKDIEISDEALENIRAVDLTLTPMDWARTLEHLGGLRTLALGGVYDDTITQEQILSVLLASPNIEILTIIDMEIKDPPSSLSQSVEPISLPQLRSITLMTNGPSTNGLLLRIRPPPDMIELDIRPKDFPSDDVATSFWHETMAPWVPVVQQLYLDSDKSGVHLIPQETSCLQAFSEGHFIIEFTDLTMAAALLWIQNVIGAVADVEDGPAGFQMWTKDSALENEGVLAILQTMPGLTELLVEPANYLSRPSLETLFNVLAEPTTDSIDTPDPIPTFTALQKLTIHNWSWGLDIFMDMVRRRYSMRSTCRQQVPDLTLDISSMQLWLEPWREKTIISFSDATALLELDGVREVRMGCVIRHSGTLAVIWDEEGSRPAWG</sequence>
<dbReference type="Proteomes" id="UP000054248">
    <property type="component" value="Unassembled WGS sequence"/>
</dbReference>
<dbReference type="SUPFAM" id="SSF52047">
    <property type="entry name" value="RNI-like"/>
    <property type="match status" value="1"/>
</dbReference>
<dbReference type="AlphaFoldDB" id="A0A0C3QIS3"/>
<dbReference type="OrthoDB" id="3243423at2759"/>
<evidence type="ECO:0008006" key="3">
    <source>
        <dbReference type="Google" id="ProtNLM"/>
    </source>
</evidence>
<organism evidence="1 2">
    <name type="scientific">Tulasnella calospora MUT 4182</name>
    <dbReference type="NCBI Taxonomy" id="1051891"/>
    <lineage>
        <taxon>Eukaryota</taxon>
        <taxon>Fungi</taxon>
        <taxon>Dikarya</taxon>
        <taxon>Basidiomycota</taxon>
        <taxon>Agaricomycotina</taxon>
        <taxon>Agaricomycetes</taxon>
        <taxon>Cantharellales</taxon>
        <taxon>Tulasnellaceae</taxon>
        <taxon>Tulasnella</taxon>
    </lineage>
</organism>
<reference evidence="1 2" key="1">
    <citation type="submission" date="2014-04" db="EMBL/GenBank/DDBJ databases">
        <authorList>
            <consortium name="DOE Joint Genome Institute"/>
            <person name="Kuo A."/>
            <person name="Girlanda M."/>
            <person name="Perotto S."/>
            <person name="Kohler A."/>
            <person name="Nagy L.G."/>
            <person name="Floudas D."/>
            <person name="Copeland A."/>
            <person name="Barry K.W."/>
            <person name="Cichocki N."/>
            <person name="Veneault-Fourrey C."/>
            <person name="LaButti K."/>
            <person name="Lindquist E.A."/>
            <person name="Lipzen A."/>
            <person name="Lundell T."/>
            <person name="Morin E."/>
            <person name="Murat C."/>
            <person name="Sun H."/>
            <person name="Tunlid A."/>
            <person name="Henrissat B."/>
            <person name="Grigoriev I.V."/>
            <person name="Hibbett D.S."/>
            <person name="Martin F."/>
            <person name="Nordberg H.P."/>
            <person name="Cantor M.N."/>
            <person name="Hua S.X."/>
        </authorList>
    </citation>
    <scope>NUCLEOTIDE SEQUENCE [LARGE SCALE GENOMIC DNA]</scope>
    <source>
        <strain evidence="1 2">MUT 4182</strain>
    </source>
</reference>
<evidence type="ECO:0000313" key="2">
    <source>
        <dbReference type="Proteomes" id="UP000054248"/>
    </source>
</evidence>
<evidence type="ECO:0000313" key="1">
    <source>
        <dbReference type="EMBL" id="KIO25919.1"/>
    </source>
</evidence>
<keyword evidence="2" id="KW-1185">Reference proteome</keyword>